<gene>
    <name evidence="1" type="ORF">COX60_02240</name>
</gene>
<proteinExistence type="predicted"/>
<evidence type="ECO:0000313" key="1">
    <source>
        <dbReference type="EMBL" id="PJA20322.1"/>
    </source>
</evidence>
<reference evidence="2" key="1">
    <citation type="submission" date="2017-09" db="EMBL/GenBank/DDBJ databases">
        <title>Depth-based differentiation of microbial function through sediment-hosted aquifers and enrichment of novel symbionts in the deep terrestrial subsurface.</title>
        <authorList>
            <person name="Probst A.J."/>
            <person name="Ladd B."/>
            <person name="Jarett J.K."/>
            <person name="Geller-Mcgrath D.E."/>
            <person name="Sieber C.M.K."/>
            <person name="Emerson J.B."/>
            <person name="Anantharaman K."/>
            <person name="Thomas B.C."/>
            <person name="Malmstrom R."/>
            <person name="Stieglmeier M."/>
            <person name="Klingl A."/>
            <person name="Woyke T."/>
            <person name="Ryan C.M."/>
            <person name="Banfield J.F."/>
        </authorList>
    </citation>
    <scope>NUCLEOTIDE SEQUENCE [LARGE SCALE GENOMIC DNA]</scope>
</reference>
<comment type="caution">
    <text evidence="1">The sequence shown here is derived from an EMBL/GenBank/DDBJ whole genome shotgun (WGS) entry which is preliminary data.</text>
</comment>
<protein>
    <submittedName>
        <fullName evidence="1">Uncharacterized protein</fullName>
    </submittedName>
</protein>
<name>A0A2M7W3X2_9BACT</name>
<dbReference type="EMBL" id="PFQF01000031">
    <property type="protein sequence ID" value="PJA20322.1"/>
    <property type="molecule type" value="Genomic_DNA"/>
</dbReference>
<evidence type="ECO:0000313" key="2">
    <source>
        <dbReference type="Proteomes" id="UP000230137"/>
    </source>
</evidence>
<dbReference type="Gene3D" id="2.60.40.1080">
    <property type="match status" value="1"/>
</dbReference>
<organism evidence="1 2">
    <name type="scientific">Candidatus Berkelbacteria bacterium CG_4_10_14_0_2_um_filter_35_9_33_12</name>
    <dbReference type="NCBI Taxonomy" id="1974499"/>
    <lineage>
        <taxon>Bacteria</taxon>
        <taxon>Candidatus Berkelbacteria</taxon>
    </lineage>
</organism>
<sequence length="1228" mass="131328">QSEEFVYIKSEEVKMGAFQNWTQKEIIRHAPLADVLKYTIIPPSDSVKNPYIAFPYNPISKTALQDVEIAKLNSNANSTSLSVLPEGKVVTEFTIPVPSTNTTVNDYKLDISIPLKYTVPNQTAKGVQNIGDPFVLRGKTTKTSLQAQYPYYLDYCYESFSIGMTMYLCNSKVTNQNYITDGEWCTTSGLTPGVITCPSGKKYRLNDQVDPKNANVYAVDINYINRLDAAKNFSVAKQTDLLLSYPITIPQVLKTVNITVVPSTTFNSGDSVSATSKLLDQFGAEYINRVGLTYKWEAIEGASNITINNATGPEATIIGKNTRTAEVTSKVNLIVTSGTTVVSSAPVTLTIKNLPPNESFTSVIVTPSSATMNNGEEKTFTAIAQDSAGRAVTSGISYQWTIGDATVITSSGSTTSSTVKVIAKNLTSTKTSSLTVKATDANNFSHNGNSSITVNAKPQTTTTTTGGGVVIPVITMAISPSSLALVSGNSGKLTATASINGVPNTSNEISYDWKSDKQTVAEVIGSGREVNIKANSVTTQTFATITLTASYRGISRSGTVGVTVIPASPPPASTTTATPTIPPTPSILSSVDISPAGSTMNPIIIEKLANQSFSAQSKDQRGANYSNVEYSWNSTDSPTNILLTSNNNTANVTAKAIGTTSKIMVVVTDKVNIANKITKEIYVKIPKRLTTITVSETTNPLTNGILTKDQTATYKVIAKDQDGGTMNGTAGLTYIWSTNTNLTLTNPTTDTVTVKANTVDTTNTLSLTVSYEGASGISTGQPNQSPSPIIKVLQTISSVGMLENKTSAVINKDGTTNFTIIAYDENTNQILPKSTSNPLGATFNFTPTDGASSIKVDRISENEIKVTMLGWNKTSKIATNATYNNKTIPSQQSPQLTVTSPRQIGSALVNDIGVVLGNTAEITTSAKDTDSNPLVDNLSYDWTILDNNTNISFVGATNTNKVTIKGEKLGTAKVQVKVTYNITESYVYAVSNVGITSSATTPTTAPDQAGPDINGQNTTYNYPTSSIFTSLVKNIPLKKGWNMLSLAYEATPINSAISRFTGLFRIDETIYLPHMYWYKNSINSYEDQYASSSPVGLGASSFILSEKDRVADVSDNVSRIQTLSTTQAHAFEIPLNASAWTMVGNPYSTAISYDDSHIFVKIGNRIATISDAISEAYITQAYAINSATSNYISLVPGDTLAKYQGFWIKTNQPDTKLLIAPVSLTPAN</sequence>
<feature type="non-terminal residue" evidence="1">
    <location>
        <position position="1"/>
    </location>
</feature>
<accession>A0A2M7W3X2</accession>
<dbReference type="AlphaFoldDB" id="A0A2M7W3X2"/>
<dbReference type="Proteomes" id="UP000230137">
    <property type="component" value="Unassembled WGS sequence"/>
</dbReference>